<feature type="region of interest" description="Disordered" evidence="1">
    <location>
        <begin position="1"/>
        <end position="91"/>
    </location>
</feature>
<feature type="compositionally biased region" description="Polar residues" evidence="1">
    <location>
        <begin position="34"/>
        <end position="51"/>
    </location>
</feature>
<dbReference type="Proteomes" id="UP000322873">
    <property type="component" value="Unassembled WGS sequence"/>
</dbReference>
<gene>
    <name evidence="2" type="ORF">EYC84_010464</name>
</gene>
<feature type="compositionally biased region" description="Low complexity" evidence="1">
    <location>
        <begin position="12"/>
        <end position="33"/>
    </location>
</feature>
<feature type="compositionally biased region" description="Basic and acidic residues" evidence="1">
    <location>
        <begin position="174"/>
        <end position="200"/>
    </location>
</feature>
<feature type="compositionally biased region" description="Basic residues" evidence="1">
    <location>
        <begin position="201"/>
        <end position="210"/>
    </location>
</feature>
<evidence type="ECO:0000256" key="1">
    <source>
        <dbReference type="SAM" id="MobiDB-lite"/>
    </source>
</evidence>
<dbReference type="OrthoDB" id="10484083at2759"/>
<dbReference type="AlphaFoldDB" id="A0A5M9JDU8"/>
<evidence type="ECO:0000313" key="2">
    <source>
        <dbReference type="EMBL" id="KAA8567451.1"/>
    </source>
</evidence>
<proteinExistence type="predicted"/>
<protein>
    <submittedName>
        <fullName evidence="2">Uncharacterized protein</fullName>
    </submittedName>
</protein>
<feature type="compositionally biased region" description="Basic and acidic residues" evidence="1">
    <location>
        <begin position="211"/>
        <end position="273"/>
    </location>
</feature>
<dbReference type="VEuPathDB" id="FungiDB:MFRU_040g00360"/>
<reference evidence="2 3" key="1">
    <citation type="submission" date="2019-06" db="EMBL/GenBank/DDBJ databases">
        <title>Genome Sequence of the Brown Rot Fungal Pathogen Monilinia fructicola.</title>
        <authorList>
            <person name="De Miccolis Angelini R.M."/>
            <person name="Landi L."/>
            <person name="Abate D."/>
            <person name="Pollastro S."/>
            <person name="Romanazzi G."/>
            <person name="Faretra F."/>
        </authorList>
    </citation>
    <scope>NUCLEOTIDE SEQUENCE [LARGE SCALE GENOMIC DNA]</scope>
    <source>
        <strain evidence="2 3">Mfrc123</strain>
    </source>
</reference>
<dbReference type="EMBL" id="VICG01000011">
    <property type="protein sequence ID" value="KAA8567451.1"/>
    <property type="molecule type" value="Genomic_DNA"/>
</dbReference>
<feature type="compositionally biased region" description="Low complexity" evidence="1">
    <location>
        <begin position="79"/>
        <end position="91"/>
    </location>
</feature>
<organism evidence="2 3">
    <name type="scientific">Monilinia fructicola</name>
    <name type="common">Brown rot fungus</name>
    <name type="synonym">Ciboria fructicola</name>
    <dbReference type="NCBI Taxonomy" id="38448"/>
    <lineage>
        <taxon>Eukaryota</taxon>
        <taxon>Fungi</taxon>
        <taxon>Dikarya</taxon>
        <taxon>Ascomycota</taxon>
        <taxon>Pezizomycotina</taxon>
        <taxon>Leotiomycetes</taxon>
        <taxon>Helotiales</taxon>
        <taxon>Sclerotiniaceae</taxon>
        <taxon>Monilinia</taxon>
    </lineage>
</organism>
<evidence type="ECO:0000313" key="3">
    <source>
        <dbReference type="Proteomes" id="UP000322873"/>
    </source>
</evidence>
<feature type="region of interest" description="Disordered" evidence="1">
    <location>
        <begin position="174"/>
        <end position="282"/>
    </location>
</feature>
<sequence>MTSLFKGKKKPTSTTHSSASSSTTNVNNTSSRTKIPSPTNSSKTGDTGSENSSHHPHSTTSSSSQNPTRKSKTPESKRSSTSNLLSTLSLTRELTEHDKQLQSEYQQLEALQPSTFQLVTAHQALVLAEDSYEKHKEKLSSLQQELEKLGEAIDVEKELILHWKKKYRVARESYKEVHDEKDELDKRQEAIFDRMDDSHPYKIKIMKRQKREKEEEERYDKETREERKREEEAREKEKQARKKEEEVRRGREETARIQREKRLQTDFNAEKAAYKGGKRVNS</sequence>
<name>A0A5M9JDU8_MONFR</name>
<comment type="caution">
    <text evidence="2">The sequence shown here is derived from an EMBL/GenBank/DDBJ whole genome shotgun (WGS) entry which is preliminary data.</text>
</comment>
<feature type="compositionally biased region" description="Basic residues" evidence="1">
    <location>
        <begin position="1"/>
        <end position="11"/>
    </location>
</feature>
<keyword evidence="3" id="KW-1185">Reference proteome</keyword>
<accession>A0A5M9JDU8</accession>